<evidence type="ECO:0000313" key="4">
    <source>
        <dbReference type="Proteomes" id="UP000762586"/>
    </source>
</evidence>
<dbReference type="RefSeq" id="WP_119870645.1">
    <property type="nucleotide sequence ID" value="NZ_CP059955.1"/>
</dbReference>
<dbReference type="Pfam" id="PF07105">
    <property type="entry name" value="DUF1367"/>
    <property type="match status" value="1"/>
</dbReference>
<dbReference type="AlphaFoldDB" id="A0A433NJB1"/>
<protein>
    <submittedName>
        <fullName evidence="2">DUF1367 family protein</fullName>
    </submittedName>
</protein>
<proteinExistence type="predicted"/>
<name>A0A433NJB1_9GAMM</name>
<evidence type="ECO:0000313" key="1">
    <source>
        <dbReference type="EMBL" id="MBN3106504.1"/>
    </source>
</evidence>
<accession>A0A433NJB1</accession>
<evidence type="ECO:0000313" key="3">
    <source>
        <dbReference type="Proteomes" id="UP000269351"/>
    </source>
</evidence>
<dbReference type="Proteomes" id="UP000269351">
    <property type="component" value="Chromosome"/>
</dbReference>
<dbReference type="EMBL" id="CP065031">
    <property type="protein sequence ID" value="QPK23450.1"/>
    <property type="molecule type" value="Genomic_DNA"/>
</dbReference>
<reference evidence="1 4" key="1">
    <citation type="submission" date="2020-07" db="EMBL/GenBank/DDBJ databases">
        <title>A pangenomic view of the genus Pectobacterium provides insights into genome organization, phylogeny, and virulence.</title>
        <authorList>
            <person name="Jonkheer E."/>
            <person name="Brankovics B."/>
            <person name="Houwers I."/>
            <person name="Van Der Wolf J."/>
            <person name="Bonants P."/>
            <person name="Vreeburg R."/>
            <person name="Bollema R."/>
            <person name="De Haan J."/>
            <person name="Berke L."/>
            <person name="De Ridder D."/>
            <person name="Smit S."/>
            <person name="Van Der Lee T.A.J."/>
        </authorList>
    </citation>
    <scope>NUCLEOTIDE SEQUENCE [LARGE SCALE GENOMIC DNA]</scope>
    <source>
        <strain evidence="1 4">NAK:384</strain>
    </source>
</reference>
<keyword evidence="4" id="KW-1185">Reference proteome</keyword>
<dbReference type="EMBL" id="JACGET010000011">
    <property type="protein sequence ID" value="MBN3106504.1"/>
    <property type="molecule type" value="Genomic_DNA"/>
</dbReference>
<reference evidence="2 3" key="2">
    <citation type="submission" date="2020-11" db="EMBL/GenBank/DDBJ databases">
        <title>Complete genome sequence of Pectobacterium brasiliense strain F126.</title>
        <authorList>
            <person name="Miroshnikov K."/>
            <person name="Vo T.N.H."/>
            <person name="Khodykina M.V."/>
            <person name="Kabanova A.P."/>
            <person name="Shneider M."/>
            <person name="Korzhenkov A."/>
            <person name="Toschakov S.V."/>
            <person name="Miroshnikov K.A."/>
            <person name="Ignatov A.N."/>
            <person name="Mikhailova Y.V."/>
            <person name="Shelenkov A."/>
            <person name="Yanushevich Y.G."/>
            <person name="Evseev P.V."/>
        </authorList>
    </citation>
    <scope>NUCLEOTIDE SEQUENCE [LARGE SCALE GENOMIC DNA]</scope>
    <source>
        <strain evidence="2 3">F126</strain>
    </source>
</reference>
<dbReference type="Proteomes" id="UP000762586">
    <property type="component" value="Unassembled WGS sequence"/>
</dbReference>
<gene>
    <name evidence="2" type="ORF">F126LOC_017710</name>
    <name evidence="1" type="ORF">H4F48_10525</name>
</gene>
<organism evidence="2 3">
    <name type="scientific">Pectobacterium brasiliense</name>
    <dbReference type="NCBI Taxonomy" id="180957"/>
    <lineage>
        <taxon>Bacteria</taxon>
        <taxon>Pseudomonadati</taxon>
        <taxon>Pseudomonadota</taxon>
        <taxon>Gammaproteobacteria</taxon>
        <taxon>Enterobacterales</taxon>
        <taxon>Pectobacteriaceae</taxon>
        <taxon>Pectobacterium</taxon>
    </lineage>
</organism>
<evidence type="ECO:0000313" key="2">
    <source>
        <dbReference type="EMBL" id="QPK23450.1"/>
    </source>
</evidence>
<sequence>MAQLSLVISSGGILVPSMPDTREYLSRLKVGSVICADFKKARNPAFHRKYFSLLGLGYDYWEPVGGTISPAEREFVRGYVRYLANQIGVEDALNTVADAYFDDVSQQRVVNISATKSFDAFRRWVTVEAGHYDAFIMPDGSIQKEARSVSFAKMDDLEFNDLYKATLDVLWNFILRRNFPSQQAAENTAYQLMEYAA</sequence>
<dbReference type="InterPro" id="IPR009797">
    <property type="entry name" value="DUF1367"/>
</dbReference>